<sequence length="163" mass="18893">MKIGVTADTHLSKHPEKIEEMIKRYFSDVDLIIHLGDFTSIEVLHKMQKYKKVIAVYGNNDKGKLTEELKQSEIINIEGYKIGLYHGHGSGESTMDRAYNEFEKDKVDIIIFGHSHQPIIKTKKKILLINPGSPTKKFKERWYSYVLLEITKKNIEAKVVLYN</sequence>
<dbReference type="InterPro" id="IPR000979">
    <property type="entry name" value="Phosphodiesterase_MJ0936/Vps29"/>
</dbReference>
<proteinExistence type="predicted"/>
<dbReference type="AlphaFoldDB" id="A0A645DEP8"/>
<dbReference type="InterPro" id="IPR029052">
    <property type="entry name" value="Metallo-depent_PP-like"/>
</dbReference>
<dbReference type="PANTHER" id="PTHR11124">
    <property type="entry name" value="VACUOLAR SORTING PROTEIN VPS29"/>
    <property type="match status" value="1"/>
</dbReference>
<dbReference type="SUPFAM" id="SSF56300">
    <property type="entry name" value="Metallo-dependent phosphatases"/>
    <property type="match status" value="1"/>
</dbReference>
<dbReference type="InterPro" id="IPR024654">
    <property type="entry name" value="Calcineurin-like_PHP_lpxH"/>
</dbReference>
<accession>A0A645DEP8</accession>
<reference evidence="2" key="1">
    <citation type="submission" date="2019-08" db="EMBL/GenBank/DDBJ databases">
        <authorList>
            <person name="Kucharzyk K."/>
            <person name="Murdoch R.W."/>
            <person name="Higgins S."/>
            <person name="Loffler F."/>
        </authorList>
    </citation>
    <scope>NUCLEOTIDE SEQUENCE</scope>
</reference>
<feature type="domain" description="Calcineurin-like phosphoesterase" evidence="1">
    <location>
        <begin position="1"/>
        <end position="152"/>
    </location>
</feature>
<dbReference type="CDD" id="cd00841">
    <property type="entry name" value="MPP_YfcE"/>
    <property type="match status" value="1"/>
</dbReference>
<dbReference type="Gene3D" id="3.60.21.10">
    <property type="match status" value="1"/>
</dbReference>
<evidence type="ECO:0000259" key="1">
    <source>
        <dbReference type="Pfam" id="PF12850"/>
    </source>
</evidence>
<comment type="caution">
    <text evidence="2">The sequence shown here is derived from an EMBL/GenBank/DDBJ whole genome shotgun (WGS) entry which is preliminary data.</text>
</comment>
<name>A0A645DEP8_9ZZZZ</name>
<evidence type="ECO:0000313" key="2">
    <source>
        <dbReference type="EMBL" id="MPM87323.1"/>
    </source>
</evidence>
<dbReference type="EMBL" id="VSSQ01035168">
    <property type="protein sequence ID" value="MPM87323.1"/>
    <property type="molecule type" value="Genomic_DNA"/>
</dbReference>
<protein>
    <recommendedName>
        <fullName evidence="1">Calcineurin-like phosphoesterase domain-containing protein</fullName>
    </recommendedName>
</protein>
<gene>
    <name evidence="2" type="ORF">SDC9_134419</name>
</gene>
<dbReference type="Pfam" id="PF12850">
    <property type="entry name" value="Metallophos_2"/>
    <property type="match status" value="1"/>
</dbReference>
<dbReference type="InterPro" id="IPR041802">
    <property type="entry name" value="MPP_YfcE"/>
</dbReference>
<dbReference type="NCBIfam" id="TIGR00040">
    <property type="entry name" value="yfcE"/>
    <property type="match status" value="1"/>
</dbReference>
<organism evidence="2">
    <name type="scientific">bioreactor metagenome</name>
    <dbReference type="NCBI Taxonomy" id="1076179"/>
    <lineage>
        <taxon>unclassified sequences</taxon>
        <taxon>metagenomes</taxon>
        <taxon>ecological metagenomes</taxon>
    </lineage>
</organism>